<dbReference type="STRING" id="1675527.AIOL_001333"/>
<gene>
    <name evidence="8" type="ORF">AIOL_001333</name>
</gene>
<feature type="transmembrane region" description="Helical" evidence="7">
    <location>
        <begin position="36"/>
        <end position="54"/>
    </location>
</feature>
<keyword evidence="3 7" id="KW-1003">Cell membrane</keyword>
<evidence type="ECO:0000256" key="7">
    <source>
        <dbReference type="RuleBase" id="RU362070"/>
    </source>
</evidence>
<protein>
    <submittedName>
        <fullName evidence="8">Flagellar biosynthesis protein FliP</fullName>
    </submittedName>
</protein>
<comment type="subcellular location">
    <subcellularLocation>
        <location evidence="1">Cell membrane</location>
        <topology evidence="1">Multi-pass membrane protein</topology>
    </subcellularLocation>
</comment>
<keyword evidence="5 7" id="KW-1133">Transmembrane helix</keyword>
<dbReference type="PANTHER" id="PTHR30587">
    <property type="entry name" value="FLAGELLAR BIOSYNTHETIC PROTEIN FLIP"/>
    <property type="match status" value="1"/>
</dbReference>
<dbReference type="PANTHER" id="PTHR30587:SF2">
    <property type="entry name" value="SURFACE PRESENTATION OF ANTIGENS PROTEIN SPAP"/>
    <property type="match status" value="1"/>
</dbReference>
<evidence type="ECO:0000256" key="2">
    <source>
        <dbReference type="ARBA" id="ARBA00006257"/>
    </source>
</evidence>
<dbReference type="InterPro" id="IPR005773">
    <property type="entry name" value="T3SS_YscR-like"/>
</dbReference>
<comment type="similarity">
    <text evidence="2 7">Belongs to the FliP/MopC/SpaP family.</text>
</comment>
<feature type="transmembrane region" description="Helical" evidence="7">
    <location>
        <begin position="6"/>
        <end position="24"/>
    </location>
</feature>
<keyword evidence="8" id="KW-0282">Flagellum</keyword>
<organism evidence="8 9">
    <name type="scientific">Candidatus Rhodobacter oscarellae</name>
    <dbReference type="NCBI Taxonomy" id="1675527"/>
    <lineage>
        <taxon>Bacteria</taxon>
        <taxon>Pseudomonadati</taxon>
        <taxon>Pseudomonadota</taxon>
        <taxon>Alphaproteobacteria</taxon>
        <taxon>Rhodobacterales</taxon>
        <taxon>Rhodobacter group</taxon>
        <taxon>Rhodobacter</taxon>
    </lineage>
</organism>
<dbReference type="GO" id="GO:0009306">
    <property type="term" value="P:protein secretion"/>
    <property type="evidence" value="ECO:0007669"/>
    <property type="project" value="UniProtKB-UniRule"/>
</dbReference>
<sequence>MALPFAVVAMTSFIKIAIVLLVIRNALGIQQAPPNMALYTVALVLSVFIMAPMGDAILGSAAALEQDGGFQSLTSFIERGGVLLEPLASFLNHNTDVGTADLFRSRATTLWPEDFRNQLSEDSLLIMVPSFLLSELTNAFEISVLIYLPFAVVDLVVANILTAMGMMMVSPAMISMPFKLLLFVLVDGWYRLLDGLVLSYA</sequence>
<feature type="transmembrane region" description="Helical" evidence="7">
    <location>
        <begin position="144"/>
        <end position="168"/>
    </location>
</feature>
<dbReference type="OrthoDB" id="9805111at2"/>
<evidence type="ECO:0000256" key="4">
    <source>
        <dbReference type="ARBA" id="ARBA00022692"/>
    </source>
</evidence>
<dbReference type="EMBL" id="LFTY01000002">
    <property type="protein sequence ID" value="KMW56381.1"/>
    <property type="molecule type" value="Genomic_DNA"/>
</dbReference>
<dbReference type="Pfam" id="PF00813">
    <property type="entry name" value="FliP"/>
    <property type="match status" value="1"/>
</dbReference>
<dbReference type="NCBIfam" id="NF009438">
    <property type="entry name" value="PRK12797.1"/>
    <property type="match status" value="1"/>
</dbReference>
<evidence type="ECO:0000313" key="9">
    <source>
        <dbReference type="Proteomes" id="UP000037178"/>
    </source>
</evidence>
<dbReference type="PRINTS" id="PR01302">
    <property type="entry name" value="TYPE3IMPPROT"/>
</dbReference>
<accession>A0A0J9E0B9</accession>
<dbReference type="Proteomes" id="UP000037178">
    <property type="component" value="Unassembled WGS sequence"/>
</dbReference>
<keyword evidence="4 7" id="KW-0812">Transmembrane</keyword>
<dbReference type="PATRIC" id="fig|1675527.3.peg.1418"/>
<evidence type="ECO:0000256" key="3">
    <source>
        <dbReference type="ARBA" id="ARBA00022475"/>
    </source>
</evidence>
<reference evidence="8 9" key="1">
    <citation type="submission" date="2015-06" db="EMBL/GenBank/DDBJ databases">
        <title>Draft genome sequence of an Alphaproteobacteria species associated to the Mediterranean sponge Oscarella lobularis.</title>
        <authorList>
            <person name="Jourda C."/>
            <person name="Santini S."/>
            <person name="Claverie J.-M."/>
        </authorList>
    </citation>
    <scope>NUCLEOTIDE SEQUENCE [LARGE SCALE GENOMIC DNA]</scope>
    <source>
        <strain evidence="8">IGS</strain>
    </source>
</reference>
<keyword evidence="8" id="KW-0966">Cell projection</keyword>
<dbReference type="PROSITE" id="PS01061">
    <property type="entry name" value="FLIP_2"/>
    <property type="match status" value="1"/>
</dbReference>
<proteinExistence type="inferred from homology"/>
<comment type="caution">
    <text evidence="8">The sequence shown here is derived from an EMBL/GenBank/DDBJ whole genome shotgun (WGS) entry which is preliminary data.</text>
</comment>
<dbReference type="NCBIfam" id="TIGR01102">
    <property type="entry name" value="yscR"/>
    <property type="match status" value="1"/>
</dbReference>
<name>A0A0J9E0B9_9RHOB</name>
<dbReference type="InterPro" id="IPR005838">
    <property type="entry name" value="T3SS_IM_P"/>
</dbReference>
<keyword evidence="8" id="KW-0969">Cilium</keyword>
<dbReference type="GO" id="GO:0005886">
    <property type="term" value="C:plasma membrane"/>
    <property type="evidence" value="ECO:0007669"/>
    <property type="project" value="UniProtKB-SubCell"/>
</dbReference>
<evidence type="ECO:0000256" key="1">
    <source>
        <dbReference type="ARBA" id="ARBA00004651"/>
    </source>
</evidence>
<evidence type="ECO:0000256" key="6">
    <source>
        <dbReference type="ARBA" id="ARBA00023136"/>
    </source>
</evidence>
<dbReference type="AlphaFoldDB" id="A0A0J9E0B9"/>
<evidence type="ECO:0000313" key="8">
    <source>
        <dbReference type="EMBL" id="KMW56381.1"/>
    </source>
</evidence>
<keyword evidence="6 7" id="KW-0472">Membrane</keyword>
<comment type="caution">
    <text evidence="7">Lacks conserved residue(s) required for the propagation of feature annotation.</text>
</comment>
<keyword evidence="9" id="KW-1185">Reference proteome</keyword>
<evidence type="ECO:0000256" key="5">
    <source>
        <dbReference type="ARBA" id="ARBA00022989"/>
    </source>
</evidence>